<organism evidence="1 2">
    <name type="scientific">Hoeflea poritis</name>
    <dbReference type="NCBI Taxonomy" id="2993659"/>
    <lineage>
        <taxon>Bacteria</taxon>
        <taxon>Pseudomonadati</taxon>
        <taxon>Pseudomonadota</taxon>
        <taxon>Alphaproteobacteria</taxon>
        <taxon>Hyphomicrobiales</taxon>
        <taxon>Rhizobiaceae</taxon>
        <taxon>Hoeflea</taxon>
    </lineage>
</organism>
<dbReference type="GO" id="GO:0032259">
    <property type="term" value="P:methylation"/>
    <property type="evidence" value="ECO:0007669"/>
    <property type="project" value="UniProtKB-KW"/>
</dbReference>
<dbReference type="Pfam" id="PF13489">
    <property type="entry name" value="Methyltransf_23"/>
    <property type="match status" value="1"/>
</dbReference>
<dbReference type="SUPFAM" id="SSF53335">
    <property type="entry name" value="S-adenosyl-L-methionine-dependent methyltransferases"/>
    <property type="match status" value="1"/>
</dbReference>
<gene>
    <name evidence="1" type="ORF">OOZ53_14560</name>
</gene>
<dbReference type="InterPro" id="IPR029063">
    <property type="entry name" value="SAM-dependent_MTases_sf"/>
</dbReference>
<accession>A0ABT4VPE4</accession>
<comment type="caution">
    <text evidence="1">The sequence shown here is derived from an EMBL/GenBank/DDBJ whole genome shotgun (WGS) entry which is preliminary data.</text>
</comment>
<protein>
    <submittedName>
        <fullName evidence="1">Methyltransferase domain-containing protein</fullName>
    </submittedName>
</protein>
<reference evidence="1" key="1">
    <citation type="submission" date="2022-11" db="EMBL/GenBank/DDBJ databases">
        <title>Hoeflea poritis sp. nov., isolated from scleractinian coral Porites lutea.</title>
        <authorList>
            <person name="Zhang G."/>
            <person name="Wei Q."/>
            <person name="Cai L."/>
        </authorList>
    </citation>
    <scope>NUCLEOTIDE SEQUENCE</scope>
    <source>
        <strain evidence="1">E7-10</strain>
    </source>
</reference>
<evidence type="ECO:0000313" key="2">
    <source>
        <dbReference type="Proteomes" id="UP001148313"/>
    </source>
</evidence>
<sequence>MKHDLKTGSYPLVSALQDGLNKTLFGASASAVEGLRADYGDGYLADFERSLDLLKKAFPENAFPSWAVRGFQRLGSTILREEVAFKQTGQYSAGVEELQSLKDDFYSNPDVMEGYYLVGLYCTYFLWPHHYQLLRFYRDAFLAPPHDPQGLVMEWGPGHGLLSVEALGRWTNSPSLLIDLSPQSLDFSKAVLGASGAGARVETRLEDVLAAPDLPKASRIICGELLEHVPDPKALVGRIRDSLEPGGLAFLTGAINAPQPDHIFLFRSEEELLRLVEDGGLSVHAHLTVRHPSRAGDDNPPEVTAMVVGHGI</sequence>
<dbReference type="EMBL" id="JAPJZH010000008">
    <property type="protein sequence ID" value="MDA4846583.1"/>
    <property type="molecule type" value="Genomic_DNA"/>
</dbReference>
<name>A0ABT4VPE4_9HYPH</name>
<keyword evidence="1" id="KW-0808">Transferase</keyword>
<dbReference type="Proteomes" id="UP001148313">
    <property type="component" value="Unassembled WGS sequence"/>
</dbReference>
<keyword evidence="2" id="KW-1185">Reference proteome</keyword>
<dbReference type="Gene3D" id="3.40.50.150">
    <property type="entry name" value="Vaccinia Virus protein VP39"/>
    <property type="match status" value="1"/>
</dbReference>
<evidence type="ECO:0000313" key="1">
    <source>
        <dbReference type="EMBL" id="MDA4846583.1"/>
    </source>
</evidence>
<keyword evidence="1" id="KW-0489">Methyltransferase</keyword>
<dbReference type="RefSeq" id="WP_271090351.1">
    <property type="nucleotide sequence ID" value="NZ_JAPJZH010000008.1"/>
</dbReference>
<dbReference type="GO" id="GO:0008168">
    <property type="term" value="F:methyltransferase activity"/>
    <property type="evidence" value="ECO:0007669"/>
    <property type="project" value="UniProtKB-KW"/>
</dbReference>
<proteinExistence type="predicted"/>